<evidence type="ECO:0000313" key="2">
    <source>
        <dbReference type="Proteomes" id="UP000053523"/>
    </source>
</evidence>
<reference evidence="1 2" key="1">
    <citation type="submission" date="2017-12" db="EMBL/GenBank/DDBJ databases">
        <title>FDA dAtabase for Regulatory Grade micrObial Sequences (FDA-ARGOS): Supporting development and validation of Infectious Disease Dx tests.</title>
        <authorList>
            <person name="Hoffmann M."/>
            <person name="Allard M."/>
            <person name="Evans P."/>
            <person name="Brown E."/>
            <person name="Tallon L."/>
            <person name="Sadzewicz L."/>
            <person name="Sengamalay N."/>
            <person name="Ott S."/>
            <person name="Godinez A."/>
            <person name="Nagaraj S."/>
            <person name="Vavikolanu K."/>
            <person name="Aluvathingal J."/>
            <person name="Nadendla S."/>
            <person name="Sichtig H."/>
        </authorList>
    </citation>
    <scope>NUCLEOTIDE SEQUENCE [LARGE SCALE GENOMIC DNA]</scope>
    <source>
        <strain evidence="1 2">FDAARGOS_148</strain>
    </source>
</reference>
<dbReference type="RefSeq" id="WP_151370747.1">
    <property type="nucleotide sequence ID" value="NZ_JAKVGY010000010.1"/>
</dbReference>
<gene>
    <name evidence="1" type="ORF">AL503_002240</name>
</gene>
<accession>A0A2K0AX58</accession>
<sequence>MDNELKELIKEKGLKEKGISKDIWSDNDFKDIELHLLGCYKVDGKLDEEFRNDFINDLQFETDKHKVLSEYYQNVQNIIKDNSIINFMIHDFVNLKNVDILINVILDGYGIVLENNIVASIDLT</sequence>
<proteinExistence type="predicted"/>
<protein>
    <submittedName>
        <fullName evidence="1">Uncharacterized protein</fullName>
    </submittedName>
</protein>
<organism evidence="1 2">
    <name type="scientific">Staphylococcus haemolyticus</name>
    <dbReference type="NCBI Taxonomy" id="1283"/>
    <lineage>
        <taxon>Bacteria</taxon>
        <taxon>Bacillati</taxon>
        <taxon>Bacillota</taxon>
        <taxon>Bacilli</taxon>
        <taxon>Bacillales</taxon>
        <taxon>Staphylococcaceae</taxon>
        <taxon>Staphylococcus</taxon>
    </lineage>
</organism>
<evidence type="ECO:0000313" key="1">
    <source>
        <dbReference type="EMBL" id="PNN29621.1"/>
    </source>
</evidence>
<name>A0A2K0AX58_STAHA</name>
<dbReference type="AlphaFoldDB" id="A0A2K0AX58"/>
<dbReference type="Proteomes" id="UP000053523">
    <property type="component" value="Unassembled WGS sequence"/>
</dbReference>
<comment type="caution">
    <text evidence="1">The sequence shown here is derived from an EMBL/GenBank/DDBJ whole genome shotgun (WGS) entry which is preliminary data.</text>
</comment>
<dbReference type="EMBL" id="LORN02000007">
    <property type="protein sequence ID" value="PNN29621.1"/>
    <property type="molecule type" value="Genomic_DNA"/>
</dbReference>